<reference evidence="3" key="1">
    <citation type="submission" date="2022-06" db="EMBL/GenBank/DDBJ databases">
        <title>Genome Sequence of Candolleomyces eurysporus.</title>
        <authorList>
            <person name="Buettner E."/>
        </authorList>
    </citation>
    <scope>NUCLEOTIDE SEQUENCE</scope>
    <source>
        <strain evidence="3">VTCC 930004</strain>
    </source>
</reference>
<dbReference type="Pfam" id="PF24883">
    <property type="entry name" value="NPHP3_N"/>
    <property type="match status" value="1"/>
</dbReference>
<accession>A0A9W8IXN4</accession>
<organism evidence="3 4">
    <name type="scientific">Candolleomyces eurysporus</name>
    <dbReference type="NCBI Taxonomy" id="2828524"/>
    <lineage>
        <taxon>Eukaryota</taxon>
        <taxon>Fungi</taxon>
        <taxon>Dikarya</taxon>
        <taxon>Basidiomycota</taxon>
        <taxon>Agaricomycotina</taxon>
        <taxon>Agaricomycetes</taxon>
        <taxon>Agaricomycetidae</taxon>
        <taxon>Agaricales</taxon>
        <taxon>Agaricineae</taxon>
        <taxon>Psathyrellaceae</taxon>
        <taxon>Candolleomyces</taxon>
    </lineage>
</organism>
<dbReference type="Gene3D" id="3.40.50.300">
    <property type="entry name" value="P-loop containing nucleotide triphosphate hydrolases"/>
    <property type="match status" value="1"/>
</dbReference>
<dbReference type="Proteomes" id="UP001140091">
    <property type="component" value="Unassembled WGS sequence"/>
</dbReference>
<dbReference type="EMBL" id="JANBPK010001745">
    <property type="protein sequence ID" value="KAJ2920845.1"/>
    <property type="molecule type" value="Genomic_DNA"/>
</dbReference>
<sequence>MDEYFKSNFAEIESFTTSSLFAHSSTPTIVIAMPGKRKWSFLKSFFHISKSGKKPKDEVSIESWKLLLQHAAPNALHDSSARFDPPKCDEDTRVEVIGEIMGWIQDCDSPQRCLCLTGAAGAGKSALQQTIAERCAEKNILASAFFFSTADFTRNIVAPIIPTIAYQLSRINPLLRCCIVAAIEDDPLVFSKSLRAQIESLIARPLLQYQEKSGADLRDVPRAILIDGLDECANEDHQAELLAAVKDGFLSGSLPFRLFIASRPEWAIRTALATGGCFHGVTYQIQLSDKYDATADIRRFLWRKLLDIGARSSDPQAQPPFWPTPQDLEILVRAASGQFIYAATVIRFVSERRGSPVNRLNTILNWTSGNNQRSNPFAPLDLLYANILSKAKEAYDAADINGHDFLLLLNAYRLNMDRNDDHIVQDLDHLLCSERDAHVWLLSDLRSLITTEAYPDHRASGQQLLQLRMYHKSFLDFLSDQSRSKELFFPKSEVLKFVARHCLNHINSGLLEDIHWVDHAAASWDPTHVNGRRLNHSLRILPGLLLEWLETTPEDFPVAEFLEFAGEGNHGLKKANKWLKMLEVRA</sequence>
<evidence type="ECO:0000313" key="3">
    <source>
        <dbReference type="EMBL" id="KAJ2920845.1"/>
    </source>
</evidence>
<dbReference type="OrthoDB" id="3018344at2759"/>
<gene>
    <name evidence="3" type="ORF">H1R20_g16249</name>
</gene>
<dbReference type="InterPro" id="IPR056884">
    <property type="entry name" value="NPHP3-like_N"/>
</dbReference>
<dbReference type="PANTHER" id="PTHR10039:SF16">
    <property type="entry name" value="GPI INOSITOL-DEACYLASE"/>
    <property type="match status" value="1"/>
</dbReference>
<dbReference type="InterPro" id="IPR027417">
    <property type="entry name" value="P-loop_NTPase"/>
</dbReference>
<comment type="caution">
    <text evidence="3">The sequence shown here is derived from an EMBL/GenBank/DDBJ whole genome shotgun (WGS) entry which is preliminary data.</text>
</comment>
<protein>
    <recommendedName>
        <fullName evidence="2">Nephrocystin 3-like N-terminal domain-containing protein</fullName>
    </recommendedName>
</protein>
<evidence type="ECO:0000256" key="1">
    <source>
        <dbReference type="ARBA" id="ARBA00022737"/>
    </source>
</evidence>
<keyword evidence="4" id="KW-1185">Reference proteome</keyword>
<proteinExistence type="predicted"/>
<feature type="domain" description="Nephrocystin 3-like N-terminal" evidence="2">
    <location>
        <begin position="102"/>
        <end position="263"/>
    </location>
</feature>
<feature type="non-terminal residue" evidence="3">
    <location>
        <position position="586"/>
    </location>
</feature>
<dbReference type="PANTHER" id="PTHR10039">
    <property type="entry name" value="AMELOGENIN"/>
    <property type="match status" value="1"/>
</dbReference>
<dbReference type="SUPFAM" id="SSF52540">
    <property type="entry name" value="P-loop containing nucleoside triphosphate hydrolases"/>
    <property type="match status" value="1"/>
</dbReference>
<evidence type="ECO:0000259" key="2">
    <source>
        <dbReference type="Pfam" id="PF24883"/>
    </source>
</evidence>
<keyword evidence="1" id="KW-0677">Repeat</keyword>
<evidence type="ECO:0000313" key="4">
    <source>
        <dbReference type="Proteomes" id="UP001140091"/>
    </source>
</evidence>
<dbReference type="AlphaFoldDB" id="A0A9W8IXN4"/>
<name>A0A9W8IXN4_9AGAR</name>